<sequence length="178" mass="20680">MNYQEQRDRTEAFNFLLDGDHELIIYGVLKRLHVMKGNPLYDDMVQEGRLAFVNKYIQGINAEKKPDPFLAYIYQGVYWAMIDYMNKQRVADGHIYETTGEDDPLAEISDANQSVEKMDGVALIETLSGLCTMNELKYLKCAYYLGMNVTEIALYLGINRKTVYRWRKSIIRKVGNRL</sequence>
<evidence type="ECO:0000313" key="2">
    <source>
        <dbReference type="EMBL" id="QHB51334.1"/>
    </source>
</evidence>
<gene>
    <name evidence="2" type="ORF">GQR93_03410</name>
</gene>
<dbReference type="RefSeq" id="WP_003552278.1">
    <property type="nucleotide sequence ID" value="NZ_CABKOL010000106.1"/>
</dbReference>
<proteinExistence type="predicted"/>
<name>A0A6P1EB29_LENHI</name>
<dbReference type="GO" id="GO:0003700">
    <property type="term" value="F:DNA-binding transcription factor activity"/>
    <property type="evidence" value="ECO:0007669"/>
    <property type="project" value="InterPro"/>
</dbReference>
<dbReference type="Pfam" id="PF13384">
    <property type="entry name" value="HTH_23"/>
    <property type="match status" value="1"/>
</dbReference>
<dbReference type="GO" id="GO:0006352">
    <property type="term" value="P:DNA-templated transcription initiation"/>
    <property type="evidence" value="ECO:0007669"/>
    <property type="project" value="InterPro"/>
</dbReference>
<dbReference type="EMBL" id="CP047121">
    <property type="protein sequence ID" value="QHB51334.1"/>
    <property type="molecule type" value="Genomic_DNA"/>
</dbReference>
<dbReference type="PROSITE" id="PS00622">
    <property type="entry name" value="HTH_LUXR_1"/>
    <property type="match status" value="1"/>
</dbReference>
<accession>A0A6P1EB29</accession>
<dbReference type="Proteomes" id="UP000465035">
    <property type="component" value="Chromosome"/>
</dbReference>
<protein>
    <submittedName>
        <fullName evidence="2">Sigma-70 family RNA polymerase sigma factor</fullName>
    </submittedName>
</protein>
<dbReference type="InterPro" id="IPR014284">
    <property type="entry name" value="RNA_pol_sigma-70_dom"/>
</dbReference>
<dbReference type="InterPro" id="IPR013324">
    <property type="entry name" value="RNA_pol_sigma_r3/r4-like"/>
</dbReference>
<dbReference type="NCBIfam" id="TIGR02937">
    <property type="entry name" value="sigma70-ECF"/>
    <property type="match status" value="1"/>
</dbReference>
<dbReference type="Gene3D" id="1.10.10.60">
    <property type="entry name" value="Homeodomain-like"/>
    <property type="match status" value="1"/>
</dbReference>
<evidence type="ECO:0000313" key="3">
    <source>
        <dbReference type="Proteomes" id="UP000465035"/>
    </source>
</evidence>
<feature type="domain" description="HTH luxR-type" evidence="1">
    <location>
        <begin position="146"/>
        <end position="173"/>
    </location>
</feature>
<organism evidence="2 3">
    <name type="scientific">Lentilactobacillus hilgardii</name>
    <name type="common">Lactobacillus hilgardii</name>
    <dbReference type="NCBI Taxonomy" id="1588"/>
    <lineage>
        <taxon>Bacteria</taxon>
        <taxon>Bacillati</taxon>
        <taxon>Bacillota</taxon>
        <taxon>Bacilli</taxon>
        <taxon>Lactobacillales</taxon>
        <taxon>Lactobacillaceae</taxon>
        <taxon>Lentilactobacillus</taxon>
    </lineage>
</organism>
<dbReference type="GeneID" id="69057405"/>
<dbReference type="SUPFAM" id="SSF88659">
    <property type="entry name" value="Sigma3 and sigma4 domains of RNA polymerase sigma factors"/>
    <property type="match status" value="1"/>
</dbReference>
<dbReference type="InterPro" id="IPR000792">
    <property type="entry name" value="Tscrpt_reg_LuxR_C"/>
</dbReference>
<evidence type="ECO:0000259" key="1">
    <source>
        <dbReference type="PROSITE" id="PS00622"/>
    </source>
</evidence>
<dbReference type="AlphaFoldDB" id="A0A6P1EB29"/>
<reference evidence="2 3" key="1">
    <citation type="submission" date="2019-12" db="EMBL/GenBank/DDBJ databases">
        <title>Lactobacillus hilgardii FLUB.</title>
        <authorList>
            <person name="Gustaw K."/>
        </authorList>
    </citation>
    <scope>NUCLEOTIDE SEQUENCE [LARGE SCALE GENOMIC DNA]</scope>
    <source>
        <strain evidence="2 3">FLUB</strain>
    </source>
</reference>
<dbReference type="SMR" id="A0A6P1EB29"/>